<gene>
    <name evidence="3" type="ORF">GTP41_16160</name>
</gene>
<comment type="caution">
    <text evidence="3">The sequence shown here is derived from an EMBL/GenBank/DDBJ whole genome shotgun (WGS) entry which is preliminary data.</text>
</comment>
<dbReference type="RefSeq" id="WP_161026594.1">
    <property type="nucleotide sequence ID" value="NZ_WWCJ01000010.1"/>
</dbReference>
<organism evidence="3 4">
    <name type="scientific">Pseudoduganella guangdongensis</name>
    <dbReference type="NCBI Taxonomy" id="2692179"/>
    <lineage>
        <taxon>Bacteria</taxon>
        <taxon>Pseudomonadati</taxon>
        <taxon>Pseudomonadota</taxon>
        <taxon>Betaproteobacteria</taxon>
        <taxon>Burkholderiales</taxon>
        <taxon>Oxalobacteraceae</taxon>
        <taxon>Telluria group</taxon>
        <taxon>Pseudoduganella</taxon>
    </lineage>
</organism>
<sequence>MDALKEELTLLREQIILLDGKVEAFRELTYKRMDDLRDHIDAMRDHIDALRDHIDAARDHTDTLRYHTDRRFDAVHAELVELRRVHMRLIYWVAGFTIANLIATTGWIMKASGVF</sequence>
<keyword evidence="2" id="KW-1133">Transmembrane helix</keyword>
<proteinExistence type="predicted"/>
<evidence type="ECO:0000256" key="1">
    <source>
        <dbReference type="SAM" id="Coils"/>
    </source>
</evidence>
<evidence type="ECO:0000313" key="3">
    <source>
        <dbReference type="EMBL" id="MYN03630.1"/>
    </source>
</evidence>
<name>A0A6N9HJH4_9BURK</name>
<dbReference type="EMBL" id="WWCJ01000010">
    <property type="protein sequence ID" value="MYN03630.1"/>
    <property type="molecule type" value="Genomic_DNA"/>
</dbReference>
<dbReference type="AlphaFoldDB" id="A0A6N9HJH4"/>
<evidence type="ECO:0000256" key="2">
    <source>
        <dbReference type="SAM" id="Phobius"/>
    </source>
</evidence>
<keyword evidence="1" id="KW-0175">Coiled coil</keyword>
<accession>A0A6N9HJH4</accession>
<keyword evidence="2" id="KW-0472">Membrane</keyword>
<protein>
    <submittedName>
        <fullName evidence="3">Uncharacterized protein</fullName>
    </submittedName>
</protein>
<feature type="transmembrane region" description="Helical" evidence="2">
    <location>
        <begin position="89"/>
        <end position="109"/>
    </location>
</feature>
<evidence type="ECO:0000313" key="4">
    <source>
        <dbReference type="Proteomes" id="UP000448575"/>
    </source>
</evidence>
<keyword evidence="2" id="KW-0812">Transmembrane</keyword>
<keyword evidence="4" id="KW-1185">Reference proteome</keyword>
<reference evidence="3 4" key="1">
    <citation type="submission" date="2019-12" db="EMBL/GenBank/DDBJ databases">
        <title>Novel species isolated from a subtropical stream in China.</title>
        <authorList>
            <person name="Lu H."/>
        </authorList>
    </citation>
    <scope>NUCLEOTIDE SEQUENCE [LARGE SCALE GENOMIC DNA]</scope>
    <source>
        <strain evidence="3 4">DS3</strain>
    </source>
</reference>
<dbReference type="Proteomes" id="UP000448575">
    <property type="component" value="Unassembled WGS sequence"/>
</dbReference>
<feature type="coiled-coil region" evidence="1">
    <location>
        <begin position="1"/>
        <end position="53"/>
    </location>
</feature>